<dbReference type="GO" id="GO:0043565">
    <property type="term" value="F:sequence-specific DNA binding"/>
    <property type="evidence" value="ECO:0007669"/>
    <property type="project" value="InterPro"/>
</dbReference>
<dbReference type="OrthoDB" id="792101at2"/>
<protein>
    <submittedName>
        <fullName evidence="5">AraC family transcriptional regulator</fullName>
    </submittedName>
</protein>
<dbReference type="InterPro" id="IPR003313">
    <property type="entry name" value="AraC-bd"/>
</dbReference>
<comment type="caution">
    <text evidence="5">The sequence shown here is derived from an EMBL/GenBank/DDBJ whole genome shotgun (WGS) entry which is preliminary data.</text>
</comment>
<dbReference type="InterPro" id="IPR011051">
    <property type="entry name" value="RmlC_Cupin_sf"/>
</dbReference>
<evidence type="ECO:0000313" key="6">
    <source>
        <dbReference type="Proteomes" id="UP000267585"/>
    </source>
</evidence>
<name>A0A3S0AN33_9FLAO</name>
<gene>
    <name evidence="5" type="ORF">EHW67_08155</name>
</gene>
<dbReference type="SUPFAM" id="SSF46689">
    <property type="entry name" value="Homeodomain-like"/>
    <property type="match status" value="2"/>
</dbReference>
<dbReference type="InterPro" id="IPR014710">
    <property type="entry name" value="RmlC-like_jellyroll"/>
</dbReference>
<dbReference type="Gene3D" id="2.60.120.10">
    <property type="entry name" value="Jelly Rolls"/>
    <property type="match status" value="1"/>
</dbReference>
<sequence length="293" mass="33545">MLNPIAFKVPMQNNMSVRVEECKDKHDYDLVHFHEECQLTCIIMGKGSLLAGTGTYEFLPGEVYLFGSNMPHGFISHDREDEVESEIRPSKISVFFKRDAFDSMFVQNPETAEIKTLLDNASLGYRLTGQNSVDVLSKIQNLVDLDGFDRVLGLLQILDAISKSKVGHYLSDEREIGKGFVDKDILRINEIFAYTESHFQEKISLSDVAGHFKMTPPTFSRFFKSRTQKTYIQFLIEMRISKACEFIKKGTYNTTESCFNSGFTNISSFHRHFKNIVGMTPTEYKLRVSSNYN</sequence>
<feature type="domain" description="HTH araC/xylS-type" evidence="4">
    <location>
        <begin position="189"/>
        <end position="287"/>
    </location>
</feature>
<dbReference type="InterPro" id="IPR018060">
    <property type="entry name" value="HTH_AraC"/>
</dbReference>
<dbReference type="GO" id="GO:0003700">
    <property type="term" value="F:DNA-binding transcription factor activity"/>
    <property type="evidence" value="ECO:0007669"/>
    <property type="project" value="InterPro"/>
</dbReference>
<keyword evidence="1" id="KW-0805">Transcription regulation</keyword>
<dbReference type="PANTHER" id="PTHR43280:SF27">
    <property type="entry name" value="TRANSCRIPTIONAL REGULATOR MTLR"/>
    <property type="match status" value="1"/>
</dbReference>
<evidence type="ECO:0000256" key="1">
    <source>
        <dbReference type="ARBA" id="ARBA00023015"/>
    </source>
</evidence>
<dbReference type="SUPFAM" id="SSF51182">
    <property type="entry name" value="RmlC-like cupins"/>
    <property type="match status" value="1"/>
</dbReference>
<dbReference type="PANTHER" id="PTHR43280">
    <property type="entry name" value="ARAC-FAMILY TRANSCRIPTIONAL REGULATOR"/>
    <property type="match status" value="1"/>
</dbReference>
<organism evidence="5 6">
    <name type="scientific">Arenibacter aquaticus</name>
    <dbReference type="NCBI Taxonomy" id="2489054"/>
    <lineage>
        <taxon>Bacteria</taxon>
        <taxon>Pseudomonadati</taxon>
        <taxon>Bacteroidota</taxon>
        <taxon>Flavobacteriia</taxon>
        <taxon>Flavobacteriales</taxon>
        <taxon>Flavobacteriaceae</taxon>
        <taxon>Arenibacter</taxon>
    </lineage>
</organism>
<dbReference type="Pfam" id="PF02311">
    <property type="entry name" value="AraC_binding"/>
    <property type="match status" value="1"/>
</dbReference>
<dbReference type="RefSeq" id="WP_126161887.1">
    <property type="nucleotide sequence ID" value="NZ_RQPJ01000003.1"/>
</dbReference>
<dbReference type="Proteomes" id="UP000267585">
    <property type="component" value="Unassembled WGS sequence"/>
</dbReference>
<accession>A0A3S0AN33</accession>
<dbReference type="SMART" id="SM00342">
    <property type="entry name" value="HTH_ARAC"/>
    <property type="match status" value="1"/>
</dbReference>
<evidence type="ECO:0000256" key="3">
    <source>
        <dbReference type="ARBA" id="ARBA00023163"/>
    </source>
</evidence>
<dbReference type="InterPro" id="IPR009057">
    <property type="entry name" value="Homeodomain-like_sf"/>
</dbReference>
<dbReference type="Pfam" id="PF12833">
    <property type="entry name" value="HTH_18"/>
    <property type="match status" value="1"/>
</dbReference>
<dbReference type="Gene3D" id="1.10.10.60">
    <property type="entry name" value="Homeodomain-like"/>
    <property type="match status" value="2"/>
</dbReference>
<keyword evidence="2" id="KW-0238">DNA-binding</keyword>
<evidence type="ECO:0000256" key="2">
    <source>
        <dbReference type="ARBA" id="ARBA00023125"/>
    </source>
</evidence>
<reference evidence="5 6" key="1">
    <citation type="submission" date="2018-11" db="EMBL/GenBank/DDBJ databases">
        <title>Arenibacter aquaticus sp.nov., a marine bacterium isolated from surface seawater in the South China Sea.</title>
        <authorList>
            <person name="Guo J."/>
            <person name="Sun J."/>
        </authorList>
    </citation>
    <scope>NUCLEOTIDE SEQUENCE [LARGE SCALE GENOMIC DNA]</scope>
    <source>
        <strain evidence="5 6">GUO666</strain>
    </source>
</reference>
<evidence type="ECO:0000313" key="5">
    <source>
        <dbReference type="EMBL" id="RTE53899.1"/>
    </source>
</evidence>
<proteinExistence type="predicted"/>
<dbReference type="AlphaFoldDB" id="A0A3S0AN33"/>
<dbReference type="EMBL" id="RQPJ01000003">
    <property type="protein sequence ID" value="RTE53899.1"/>
    <property type="molecule type" value="Genomic_DNA"/>
</dbReference>
<evidence type="ECO:0000259" key="4">
    <source>
        <dbReference type="PROSITE" id="PS01124"/>
    </source>
</evidence>
<keyword evidence="6" id="KW-1185">Reference proteome</keyword>
<dbReference type="PROSITE" id="PS01124">
    <property type="entry name" value="HTH_ARAC_FAMILY_2"/>
    <property type="match status" value="1"/>
</dbReference>
<keyword evidence="3" id="KW-0804">Transcription</keyword>